<evidence type="ECO:0000256" key="4">
    <source>
        <dbReference type="ARBA" id="ARBA00022516"/>
    </source>
</evidence>
<dbReference type="InterPro" id="IPR003835">
    <property type="entry name" value="Glyco_trans_19"/>
</dbReference>
<dbReference type="PANTHER" id="PTHR30372">
    <property type="entry name" value="LIPID-A-DISACCHARIDE SYNTHASE"/>
    <property type="match status" value="1"/>
</dbReference>
<comment type="caution">
    <text evidence="10">The sequence shown here is derived from an EMBL/GenBank/DDBJ whole genome shotgun (WGS) entry which is preliminary data.</text>
</comment>
<protein>
    <recommendedName>
        <fullName evidence="3">Lipid-A-disaccharide synthase</fullName>
        <ecNumber evidence="2">2.4.1.182</ecNumber>
    </recommendedName>
</protein>
<dbReference type="PANTHER" id="PTHR30372:SF4">
    <property type="entry name" value="LIPID-A-DISACCHARIDE SYNTHASE, MITOCHONDRIAL-RELATED"/>
    <property type="match status" value="1"/>
</dbReference>
<evidence type="ECO:0000256" key="9">
    <source>
        <dbReference type="ARBA" id="ARBA00048975"/>
    </source>
</evidence>
<comment type="function">
    <text evidence="1">Condensation of UDP-2,3-diacylglucosamine and 2,3-diacylglucosamine-1-phosphate to form lipid A disaccharide, a precursor of lipid A, a phosphorylated glycolipid that anchors the lipopolysaccharide to the outer membrane of the cell.</text>
</comment>
<evidence type="ECO:0000313" key="11">
    <source>
        <dbReference type="Proteomes" id="UP000030134"/>
    </source>
</evidence>
<comment type="catalytic activity">
    <reaction evidence="9">
        <text>a lipid X + a UDP-2-N,3-O-bis[(3R)-3-hydroxyacyl]-alpha-D-glucosamine = a lipid A disaccharide + UDP + H(+)</text>
        <dbReference type="Rhea" id="RHEA:67828"/>
        <dbReference type="ChEBI" id="CHEBI:15378"/>
        <dbReference type="ChEBI" id="CHEBI:58223"/>
        <dbReference type="ChEBI" id="CHEBI:137748"/>
        <dbReference type="ChEBI" id="CHEBI:176338"/>
        <dbReference type="ChEBI" id="CHEBI:176343"/>
        <dbReference type="EC" id="2.4.1.182"/>
    </reaction>
</comment>
<accession>A0A0A2G2Z5</accession>
<evidence type="ECO:0000256" key="6">
    <source>
        <dbReference type="ARBA" id="ARBA00022676"/>
    </source>
</evidence>
<dbReference type="AlphaFoldDB" id="A0A0A2G2Z5"/>
<dbReference type="EC" id="2.4.1.182" evidence="2"/>
<dbReference type="GO" id="GO:0005543">
    <property type="term" value="F:phospholipid binding"/>
    <property type="evidence" value="ECO:0007669"/>
    <property type="project" value="TreeGrafter"/>
</dbReference>
<proteinExistence type="predicted"/>
<gene>
    <name evidence="10" type="ORF">HQ36_07080</name>
</gene>
<dbReference type="EMBL" id="JQZW01000012">
    <property type="protein sequence ID" value="KGN97626.1"/>
    <property type="molecule type" value="Genomic_DNA"/>
</dbReference>
<dbReference type="Pfam" id="PF02684">
    <property type="entry name" value="LpxB"/>
    <property type="match status" value="1"/>
</dbReference>
<keyword evidence="4" id="KW-0444">Lipid biosynthesis</keyword>
<organism evidence="10 11">
    <name type="scientific">Porphyromonas gingivicanis</name>
    <dbReference type="NCBI Taxonomy" id="266762"/>
    <lineage>
        <taxon>Bacteria</taxon>
        <taxon>Pseudomonadati</taxon>
        <taxon>Bacteroidota</taxon>
        <taxon>Bacteroidia</taxon>
        <taxon>Bacteroidales</taxon>
        <taxon>Porphyromonadaceae</taxon>
        <taxon>Porphyromonas</taxon>
    </lineage>
</organism>
<sequence>MRYFLIAGEASGDLHAAHLMRAIRLRDTEAAFAFMGGDKMAEIAQCAPIVHYKDVAFMGFEQVVRNFFSIQQKGKLVQKKLLDFAPDVVIPVDFGGFNFRYILPFVHRHLPQTRLIYYIPPKVWAWKKGRVRTLRKFCAETLCILPFEEDFLKQHKVSSLYIGNPCIDAVGNYYAKHGEEVFKNQLLAQCTSIPSEKKDSLVAILPGSRRQELKSNLPLMVETLRTSFPHLHPIIAGAPGLTTEDYRPFIPNDYPIEILFNSTYTLLAGAKVALVTSGTATLETALIGTPQVVCYRAGGARWMNWAFEHLFPIRYFSLVNLILDRPLVKELLAADATPLNLRLALQEVLDVPYPIMEGYHQLRSLLGEQPASERAAKHIVESIIPPSNISIE</sequence>
<evidence type="ECO:0000256" key="1">
    <source>
        <dbReference type="ARBA" id="ARBA00002056"/>
    </source>
</evidence>
<keyword evidence="8" id="KW-0443">Lipid metabolism</keyword>
<dbReference type="GO" id="GO:0008915">
    <property type="term" value="F:lipid-A-disaccharide synthase activity"/>
    <property type="evidence" value="ECO:0007669"/>
    <property type="project" value="UniProtKB-EC"/>
</dbReference>
<keyword evidence="5" id="KW-0441">Lipid A biosynthesis</keyword>
<dbReference type="eggNOG" id="COG0763">
    <property type="taxonomic scope" value="Bacteria"/>
</dbReference>
<dbReference type="SUPFAM" id="SSF53756">
    <property type="entry name" value="UDP-Glycosyltransferase/glycogen phosphorylase"/>
    <property type="match status" value="1"/>
</dbReference>
<dbReference type="Proteomes" id="UP000030134">
    <property type="component" value="Unassembled WGS sequence"/>
</dbReference>
<dbReference type="OrthoDB" id="9801642at2"/>
<dbReference type="RefSeq" id="WP_036884662.1">
    <property type="nucleotide sequence ID" value="NZ_JQZW01000012.1"/>
</dbReference>
<name>A0A0A2G2Z5_9PORP</name>
<keyword evidence="11" id="KW-1185">Reference proteome</keyword>
<keyword evidence="6" id="KW-0328">Glycosyltransferase</keyword>
<evidence type="ECO:0000256" key="5">
    <source>
        <dbReference type="ARBA" id="ARBA00022556"/>
    </source>
</evidence>
<evidence type="ECO:0000313" key="10">
    <source>
        <dbReference type="EMBL" id="KGN97626.1"/>
    </source>
</evidence>
<dbReference type="STRING" id="266762.HQ36_07080"/>
<reference evidence="10 11" key="1">
    <citation type="submission" date="2014-08" db="EMBL/GenBank/DDBJ databases">
        <title>Porphyromonas gingivicanis strain:COT-022_OH1391 Genome sequencing.</title>
        <authorList>
            <person name="Wallis C."/>
            <person name="Deusch O."/>
            <person name="O'Flynn C."/>
            <person name="Davis I."/>
            <person name="Jospin G."/>
            <person name="Darling A.E."/>
            <person name="Coil D.A."/>
            <person name="Alexiev A."/>
            <person name="Horsfall A."/>
            <person name="Kirkwood N."/>
            <person name="Harris S."/>
            <person name="Eisen J.A."/>
        </authorList>
    </citation>
    <scope>NUCLEOTIDE SEQUENCE [LARGE SCALE GENOMIC DNA]</scope>
    <source>
        <strain evidence="11">COT-022 OH1391</strain>
    </source>
</reference>
<keyword evidence="7" id="KW-0808">Transferase</keyword>
<evidence type="ECO:0000256" key="3">
    <source>
        <dbReference type="ARBA" id="ARBA00020902"/>
    </source>
</evidence>
<evidence type="ECO:0000256" key="7">
    <source>
        <dbReference type="ARBA" id="ARBA00022679"/>
    </source>
</evidence>
<dbReference type="GO" id="GO:0009245">
    <property type="term" value="P:lipid A biosynthetic process"/>
    <property type="evidence" value="ECO:0007669"/>
    <property type="project" value="UniProtKB-KW"/>
</dbReference>
<dbReference type="GO" id="GO:0016020">
    <property type="term" value="C:membrane"/>
    <property type="evidence" value="ECO:0007669"/>
    <property type="project" value="GOC"/>
</dbReference>
<evidence type="ECO:0000256" key="2">
    <source>
        <dbReference type="ARBA" id="ARBA00012687"/>
    </source>
</evidence>
<evidence type="ECO:0000256" key="8">
    <source>
        <dbReference type="ARBA" id="ARBA00023098"/>
    </source>
</evidence>